<feature type="transmembrane region" description="Helical" evidence="1">
    <location>
        <begin position="6"/>
        <end position="27"/>
    </location>
</feature>
<dbReference type="EMBL" id="AY345054">
    <property type="protein sequence ID" value="ACE62851.1"/>
    <property type="molecule type" value="Genomic_DNA"/>
</dbReference>
<accession>B3DFG4</accession>
<evidence type="ECO:0000256" key="1">
    <source>
        <dbReference type="SAM" id="Phobius"/>
    </source>
</evidence>
<name>B3DFG4_9GAST</name>
<protein>
    <submittedName>
        <fullName evidence="2">ATP synthase F0 subunit 8</fullName>
    </submittedName>
</protein>
<dbReference type="RefSeq" id="YP_002727983.1">
    <property type="nucleotide sequence ID" value="NC_012435.1"/>
</dbReference>
<keyword evidence="1" id="KW-0812">Transmembrane</keyword>
<geneLocation type="mitochondrion" evidence="2"/>
<proteinExistence type="predicted"/>
<organism evidence="2">
    <name type="scientific">Pyramidella dolabrata</name>
    <name type="common">giant Atlantic pyram</name>
    <dbReference type="NCBI Taxonomy" id="252582"/>
    <lineage>
        <taxon>Eukaryota</taxon>
        <taxon>Metazoa</taxon>
        <taxon>Spiralia</taxon>
        <taxon>Lophotrochozoa</taxon>
        <taxon>Mollusca</taxon>
        <taxon>Gastropoda</taxon>
        <taxon>Heterobranchia</taxon>
        <taxon>Euthyneura</taxon>
        <taxon>Panpulmonata</taxon>
        <taxon>Pyramidelloidea</taxon>
        <taxon>Pyramidellidae</taxon>
        <taxon>Pyramidella</taxon>
    </lineage>
</organism>
<dbReference type="AlphaFoldDB" id="B3DFG4"/>
<gene>
    <name evidence="2" type="primary">atp8</name>
</gene>
<keyword evidence="1" id="KW-0472">Membrane</keyword>
<sequence length="54" mass="5781">MPQLSPTLGLLVFTVLCSSFFLFFLLMNKNSSKAISLPEPTKSVKGGSSFLGKA</sequence>
<dbReference type="GeneID" id="7670303"/>
<keyword evidence="1" id="KW-1133">Transmembrane helix</keyword>
<evidence type="ECO:0000313" key="2">
    <source>
        <dbReference type="EMBL" id="ACE62851.1"/>
    </source>
</evidence>
<keyword evidence="2" id="KW-0496">Mitochondrion</keyword>
<reference evidence="2" key="2">
    <citation type="journal article" date="2004" name="Mol. Phylogenet. Evol.">
        <title>Phylogenetic relationships among Opisthobranchia (Mollusca: Gastropoda) based on mitochondrial cox 1, trnV, and rrnL genes.</title>
        <authorList>
            <person name="Grande C."/>
            <person name="Templado J."/>
            <person name="Cervera J.L."/>
            <person name="Zardoya R."/>
        </authorList>
    </citation>
    <scope>NUCLEOTIDE SEQUENCE</scope>
</reference>
<dbReference type="CTD" id="4509"/>
<reference evidence="2" key="3">
    <citation type="journal article" date="2008" name="BMC Evol. Biol.">
        <title>Evolution of gastropod mitochondrial genome arrangements.</title>
        <authorList>
            <person name="Grande C."/>
            <person name="Templado J."/>
            <person name="Zardoya R."/>
        </authorList>
    </citation>
    <scope>NUCLEOTIDE SEQUENCE</scope>
</reference>
<reference evidence="2" key="1">
    <citation type="journal article" date="2004" name="Mol. Biol. Evol.">
        <title>Molecular phylogeny of euthyneura (mollusca: gastropoda).</title>
        <authorList>
            <person name="Grande C."/>
            <person name="Templado J."/>
            <person name="Cervera J.L."/>
            <person name="Zardoya R."/>
        </authorList>
    </citation>
    <scope>NUCLEOTIDE SEQUENCE</scope>
</reference>